<organism evidence="6 7">
    <name type="scientific">Pontibacillus yanchengensis Y32</name>
    <dbReference type="NCBI Taxonomy" id="1385514"/>
    <lineage>
        <taxon>Bacteria</taxon>
        <taxon>Bacillati</taxon>
        <taxon>Bacillota</taxon>
        <taxon>Bacilli</taxon>
        <taxon>Bacillales</taxon>
        <taxon>Bacillaceae</taxon>
        <taxon>Pontibacillus</taxon>
    </lineage>
</organism>
<evidence type="ECO:0000256" key="3">
    <source>
        <dbReference type="ARBA" id="ARBA00022630"/>
    </source>
</evidence>
<keyword evidence="3" id="KW-0285">Flavoprotein</keyword>
<evidence type="ECO:0000259" key="5">
    <source>
        <dbReference type="Pfam" id="PF01266"/>
    </source>
</evidence>
<feature type="domain" description="FAD dependent oxidoreductase" evidence="5">
    <location>
        <begin position="3"/>
        <end position="348"/>
    </location>
</feature>
<dbReference type="RefSeq" id="WP_036822166.1">
    <property type="nucleotide sequence ID" value="NZ_AVBF01000051.1"/>
</dbReference>
<reference evidence="6 7" key="1">
    <citation type="journal article" date="2015" name="Stand. Genomic Sci.">
        <title>High quality draft genome sequence of the moderately halophilic bacterium Pontibacillus yanchengensis Y32(T) and comparison among Pontibacillus genomes.</title>
        <authorList>
            <person name="Huang J."/>
            <person name="Qiao Z.X."/>
            <person name="Tang J.W."/>
            <person name="Wang G."/>
        </authorList>
    </citation>
    <scope>NUCLEOTIDE SEQUENCE [LARGE SCALE GENOMIC DNA]</scope>
    <source>
        <strain evidence="6 7">Y32</strain>
    </source>
</reference>
<comment type="caution">
    <text evidence="6">The sequence shown here is derived from an EMBL/GenBank/DDBJ whole genome shotgun (WGS) entry which is preliminary data.</text>
</comment>
<dbReference type="PANTHER" id="PTHR13847">
    <property type="entry name" value="SARCOSINE DEHYDROGENASE-RELATED"/>
    <property type="match status" value="1"/>
</dbReference>
<keyword evidence="7" id="KW-1185">Reference proteome</keyword>
<dbReference type="GO" id="GO:0005737">
    <property type="term" value="C:cytoplasm"/>
    <property type="evidence" value="ECO:0007669"/>
    <property type="project" value="TreeGrafter"/>
</dbReference>
<dbReference type="Pfam" id="PF01266">
    <property type="entry name" value="DAO"/>
    <property type="match status" value="1"/>
</dbReference>
<dbReference type="GO" id="GO:0016491">
    <property type="term" value="F:oxidoreductase activity"/>
    <property type="evidence" value="ECO:0007669"/>
    <property type="project" value="UniProtKB-KW"/>
</dbReference>
<evidence type="ECO:0000313" key="6">
    <source>
        <dbReference type="EMBL" id="KGP71706.1"/>
    </source>
</evidence>
<sequence>MTYIVIGAGILGASTAYHLAKQGANVTLVDRNDPGQATEAAAGIVCPWLTNRANQSWYHLVKAGAKYYPSLIRELEAEGETETGYSQVGAINIFSGEDRLQKKYELALERQKSTPEMGNVTKLSATETKALFPPLSDRYGAVHISGAARVNGAAMRNALIRGAKRHGTTFIEGEASLLFEGNTITGVKVNETDLYADKVLVTGGTWSKELLEPLGMQFQVKEQKAQIVHLQLPDTDTSQWPVVMAPYSQYLLGFEDGKVVVGATQESNAGRDLRVTAGSVNHIIEKALNVAPGLESSTYVETKVGFRPFTPGSLPVIGPVPNVSGLLVANGLGASGLTSGPYLGAQLALVALGKSTEITLQDFDVAGAFEQ</sequence>
<comment type="similarity">
    <text evidence="2">Belongs to the DadA oxidoreductase family.</text>
</comment>
<dbReference type="SUPFAM" id="SSF51905">
    <property type="entry name" value="FAD/NAD(P)-binding domain"/>
    <property type="match status" value="1"/>
</dbReference>
<dbReference type="PANTHER" id="PTHR13847:SF286">
    <property type="entry name" value="D-AMINO ACID DEHYDROGENASE"/>
    <property type="match status" value="1"/>
</dbReference>
<dbReference type="AlphaFoldDB" id="A0A0A2TCA4"/>
<dbReference type="InterPro" id="IPR006076">
    <property type="entry name" value="FAD-dep_OxRdtase"/>
</dbReference>
<proteinExistence type="inferred from homology"/>
<dbReference type="STRING" id="1385514.N782_17005"/>
<gene>
    <name evidence="6" type="ORF">N782_17005</name>
</gene>
<dbReference type="Proteomes" id="UP000030147">
    <property type="component" value="Unassembled WGS sequence"/>
</dbReference>
<dbReference type="EMBL" id="AVBF01000051">
    <property type="protein sequence ID" value="KGP71706.1"/>
    <property type="molecule type" value="Genomic_DNA"/>
</dbReference>
<dbReference type="InterPro" id="IPR036188">
    <property type="entry name" value="FAD/NAD-bd_sf"/>
</dbReference>
<evidence type="ECO:0000256" key="1">
    <source>
        <dbReference type="ARBA" id="ARBA00001974"/>
    </source>
</evidence>
<comment type="cofactor">
    <cofactor evidence="1">
        <name>FAD</name>
        <dbReference type="ChEBI" id="CHEBI:57692"/>
    </cofactor>
</comment>
<dbReference type="Gene3D" id="3.30.9.10">
    <property type="entry name" value="D-Amino Acid Oxidase, subunit A, domain 2"/>
    <property type="match status" value="1"/>
</dbReference>
<dbReference type="OrthoDB" id="9805337at2"/>
<protein>
    <submittedName>
        <fullName evidence="6">Oxidoreductase</fullName>
    </submittedName>
</protein>
<evidence type="ECO:0000313" key="7">
    <source>
        <dbReference type="Proteomes" id="UP000030147"/>
    </source>
</evidence>
<evidence type="ECO:0000256" key="2">
    <source>
        <dbReference type="ARBA" id="ARBA00009410"/>
    </source>
</evidence>
<keyword evidence="4" id="KW-0560">Oxidoreductase</keyword>
<name>A0A0A2TCA4_9BACI</name>
<dbReference type="eggNOG" id="COG0665">
    <property type="taxonomic scope" value="Bacteria"/>
</dbReference>
<accession>A0A0A2TCA4</accession>
<evidence type="ECO:0000256" key="4">
    <source>
        <dbReference type="ARBA" id="ARBA00023002"/>
    </source>
</evidence>
<dbReference type="SUPFAM" id="SSF54373">
    <property type="entry name" value="FAD-linked reductases, C-terminal domain"/>
    <property type="match status" value="1"/>
</dbReference>
<dbReference type="Gene3D" id="3.50.50.60">
    <property type="entry name" value="FAD/NAD(P)-binding domain"/>
    <property type="match status" value="1"/>
</dbReference>